<evidence type="ECO:0000313" key="4">
    <source>
        <dbReference type="Proteomes" id="UP000320813"/>
    </source>
</evidence>
<keyword evidence="2" id="KW-1133">Transmembrane helix</keyword>
<evidence type="ECO:0000256" key="2">
    <source>
        <dbReference type="SAM" id="Phobius"/>
    </source>
</evidence>
<keyword evidence="2" id="KW-0472">Membrane</keyword>
<organism evidence="3 4">
    <name type="scientific">Candidatus Acidulodesulfobacterium ferriphilum</name>
    <dbReference type="NCBI Taxonomy" id="2597223"/>
    <lineage>
        <taxon>Bacteria</taxon>
        <taxon>Deltaproteobacteria</taxon>
        <taxon>Candidatus Acidulodesulfobacterales</taxon>
        <taxon>Candidatus Acidulodesulfobacterium</taxon>
    </lineage>
</organism>
<comment type="caution">
    <text evidence="3">The sequence shown here is derived from an EMBL/GenBank/DDBJ whole genome shotgun (WGS) entry which is preliminary data.</text>
</comment>
<dbReference type="Proteomes" id="UP000320813">
    <property type="component" value="Unassembled WGS sequence"/>
</dbReference>
<sequence length="232" mass="26887">MDNWKLGDDNIYNDNYNDNEKDFTIGKSNENEDGDKEDFKEDLDLSFYKKNKVKGDKPKRDGTNTGRSFYKRNSFKKVFYVILGIAAVISAYYIFKTFFPGDNLNVKLFGLETKVFRSKVLPENNLVVTGYLLNKNSFPISYVKLACRLYSAKNITLVTKHVYAGNFIDIKRLKNMTNVAIDMKLNNKLGDNLSNVEILPDHPIKFMVVFFDIASNSKNYSIRISHFYRIKK</sequence>
<feature type="transmembrane region" description="Helical" evidence="2">
    <location>
        <begin position="78"/>
        <end position="95"/>
    </location>
</feature>
<name>A0A519BBG1_9DELT</name>
<protein>
    <submittedName>
        <fullName evidence="3">DUF3426 domain-containing protein</fullName>
    </submittedName>
</protein>
<reference evidence="3 4" key="1">
    <citation type="submission" date="2019-01" db="EMBL/GenBank/DDBJ databases">
        <title>Insights into ecological role of a new deltaproteobacterial order Candidatus Sinidesulfobacterales (Sva0485) by metagenomics and metatranscriptomics.</title>
        <authorList>
            <person name="Tan S."/>
            <person name="Liu J."/>
            <person name="Fang Y."/>
            <person name="Hedlund B.P."/>
            <person name="Lian Z.H."/>
            <person name="Huang L.Y."/>
            <person name="Li J.T."/>
            <person name="Huang L.N."/>
            <person name="Li W.J."/>
            <person name="Jiang H.C."/>
            <person name="Dong H.L."/>
            <person name="Shu W.S."/>
        </authorList>
    </citation>
    <scope>NUCLEOTIDE SEQUENCE [LARGE SCALE GENOMIC DNA]</scope>
    <source>
        <strain evidence="3">AP3</strain>
    </source>
</reference>
<evidence type="ECO:0000313" key="3">
    <source>
        <dbReference type="EMBL" id="RZD14607.1"/>
    </source>
</evidence>
<dbReference type="EMBL" id="SGBD01000002">
    <property type="protein sequence ID" value="RZD14607.1"/>
    <property type="molecule type" value="Genomic_DNA"/>
</dbReference>
<evidence type="ECO:0000256" key="1">
    <source>
        <dbReference type="SAM" id="MobiDB-lite"/>
    </source>
</evidence>
<accession>A0A519BBG1</accession>
<dbReference type="AlphaFoldDB" id="A0A519BBG1"/>
<keyword evidence="2" id="KW-0812">Transmembrane</keyword>
<gene>
    <name evidence="3" type="ORF">EVJ47_05420</name>
</gene>
<proteinExistence type="predicted"/>
<feature type="region of interest" description="Disordered" evidence="1">
    <location>
        <begin position="1"/>
        <end position="38"/>
    </location>
</feature>